<evidence type="ECO:0000259" key="6">
    <source>
        <dbReference type="Pfam" id="PF00107"/>
    </source>
</evidence>
<organism evidence="8 9">
    <name type="scientific">Penicillium citrinum</name>
    <dbReference type="NCBI Taxonomy" id="5077"/>
    <lineage>
        <taxon>Eukaryota</taxon>
        <taxon>Fungi</taxon>
        <taxon>Dikarya</taxon>
        <taxon>Ascomycota</taxon>
        <taxon>Pezizomycotina</taxon>
        <taxon>Eurotiomycetes</taxon>
        <taxon>Eurotiomycetidae</taxon>
        <taxon>Eurotiales</taxon>
        <taxon>Aspergillaceae</taxon>
        <taxon>Penicillium</taxon>
    </lineage>
</organism>
<dbReference type="SUPFAM" id="SSF51735">
    <property type="entry name" value="NAD(P)-binding Rossmann-fold domains"/>
    <property type="match status" value="1"/>
</dbReference>
<proteinExistence type="inferred from homology"/>
<evidence type="ECO:0000256" key="3">
    <source>
        <dbReference type="ARBA" id="ARBA00022723"/>
    </source>
</evidence>
<name>A0A9W9PAG5_PENCI</name>
<evidence type="ECO:0000256" key="5">
    <source>
        <dbReference type="ARBA" id="ARBA00023027"/>
    </source>
</evidence>
<accession>A0A9W9PAG5</accession>
<feature type="domain" description="Alcohol dehydrogenase-like C-terminal" evidence="6">
    <location>
        <begin position="200"/>
        <end position="273"/>
    </location>
</feature>
<dbReference type="SUPFAM" id="SSF50129">
    <property type="entry name" value="GroES-like"/>
    <property type="match status" value="1"/>
</dbReference>
<keyword evidence="4" id="KW-0862">Zinc</keyword>
<dbReference type="EMBL" id="JAPQKT010000002">
    <property type="protein sequence ID" value="KAJ5240735.1"/>
    <property type="molecule type" value="Genomic_DNA"/>
</dbReference>
<keyword evidence="5" id="KW-0520">NAD</keyword>
<protein>
    <submittedName>
        <fullName evidence="8">Uncharacterized protein</fullName>
    </submittedName>
</protein>
<dbReference type="AlphaFoldDB" id="A0A9W9PAG5"/>
<evidence type="ECO:0000256" key="1">
    <source>
        <dbReference type="ARBA" id="ARBA00001947"/>
    </source>
</evidence>
<evidence type="ECO:0000256" key="2">
    <source>
        <dbReference type="ARBA" id="ARBA00008072"/>
    </source>
</evidence>
<gene>
    <name evidence="8" type="ORF">N7469_002326</name>
</gene>
<dbReference type="Pfam" id="PF00107">
    <property type="entry name" value="ADH_zinc_N"/>
    <property type="match status" value="1"/>
</dbReference>
<dbReference type="RefSeq" id="XP_056503740.1">
    <property type="nucleotide sequence ID" value="XM_056641246.1"/>
</dbReference>
<evidence type="ECO:0000256" key="4">
    <source>
        <dbReference type="ARBA" id="ARBA00022833"/>
    </source>
</evidence>
<comment type="similarity">
    <text evidence="2">Belongs to the zinc-containing alcohol dehydrogenase family.</text>
</comment>
<dbReference type="OrthoDB" id="256333at2759"/>
<dbReference type="InterPro" id="IPR011032">
    <property type="entry name" value="GroES-like_sf"/>
</dbReference>
<dbReference type="InterPro" id="IPR013149">
    <property type="entry name" value="ADH-like_C"/>
</dbReference>
<dbReference type="GO" id="GO:0046872">
    <property type="term" value="F:metal ion binding"/>
    <property type="evidence" value="ECO:0007669"/>
    <property type="project" value="UniProtKB-KW"/>
</dbReference>
<comment type="caution">
    <text evidence="8">The sequence shown here is derived from an EMBL/GenBank/DDBJ whole genome shotgun (WGS) entry which is preliminary data.</text>
</comment>
<reference evidence="8" key="2">
    <citation type="journal article" date="2023" name="IMA Fungus">
        <title>Comparative genomic study of the Penicillium genus elucidates a diverse pangenome and 15 lateral gene transfer events.</title>
        <authorList>
            <person name="Petersen C."/>
            <person name="Sorensen T."/>
            <person name="Nielsen M.R."/>
            <person name="Sondergaard T.E."/>
            <person name="Sorensen J.L."/>
            <person name="Fitzpatrick D.A."/>
            <person name="Frisvad J.C."/>
            <person name="Nielsen K.L."/>
        </authorList>
    </citation>
    <scope>NUCLEOTIDE SEQUENCE</scope>
    <source>
        <strain evidence="8">IBT 23319</strain>
    </source>
</reference>
<evidence type="ECO:0000259" key="7">
    <source>
        <dbReference type="Pfam" id="PF08240"/>
    </source>
</evidence>
<keyword evidence="3" id="KW-0479">Metal-binding</keyword>
<keyword evidence="9" id="KW-1185">Reference proteome</keyword>
<dbReference type="GeneID" id="81380413"/>
<dbReference type="PANTHER" id="PTHR42813:SF3">
    <property type="entry name" value="GLUTATHIONE-INDEPENDENT FORMALDEHYDE DEHYDROGENASE"/>
    <property type="match status" value="1"/>
</dbReference>
<evidence type="ECO:0000313" key="8">
    <source>
        <dbReference type="EMBL" id="KAJ5240735.1"/>
    </source>
</evidence>
<feature type="domain" description="Alcohol dehydrogenase-like N-terminal" evidence="7">
    <location>
        <begin position="34"/>
        <end position="159"/>
    </location>
</feature>
<dbReference type="Gene3D" id="3.90.180.10">
    <property type="entry name" value="Medium-chain alcohol dehydrogenases, catalytic domain"/>
    <property type="match status" value="1"/>
</dbReference>
<dbReference type="Pfam" id="PF08240">
    <property type="entry name" value="ADH_N"/>
    <property type="match status" value="1"/>
</dbReference>
<evidence type="ECO:0000313" key="9">
    <source>
        <dbReference type="Proteomes" id="UP001147733"/>
    </source>
</evidence>
<sequence>MLQSQDKSMKAIVWEGKPFEVALKKKAIPQITDPNDIVIRITTSAICGSDLHMYRGVFGSKTPPWILGHEGLGTIVEAGEGVKSLKVGDRVLAPGAIYCGYCENCYRGYLTYCLTFNPSTIFDFPGFGEDIGPNLGGAQVATAEYIRVPFADSSCLKLPSTTEHDLDYIILSDIFPTAWDAIDNTGFEAGDTVTIFGAGPVGLLSAYSAILRGASRVYVVDYVASRLEKAASIGAIPINFTKVDPVEKVLEREPRGVRRSVDCVGFECVNSKLEPEENLVLNNCIKVTEATGGIGLCGVYPPSPGRTAGTPLATDKQGEFPVLIGLFWFKGLSIRGGVAEIQRLQPMLQRLIESGKAKPSFVIDEILHSFEEVPPAYERFSSHKIGKPVIQLSV</sequence>
<dbReference type="PANTHER" id="PTHR42813">
    <property type="entry name" value="ZINC-TYPE ALCOHOL DEHYDROGENASE-LIKE"/>
    <property type="match status" value="1"/>
</dbReference>
<dbReference type="Gene3D" id="3.40.50.720">
    <property type="entry name" value="NAD(P)-binding Rossmann-like Domain"/>
    <property type="match status" value="1"/>
</dbReference>
<comment type="cofactor">
    <cofactor evidence="1">
        <name>Zn(2+)</name>
        <dbReference type="ChEBI" id="CHEBI:29105"/>
    </cofactor>
</comment>
<dbReference type="InterPro" id="IPR013154">
    <property type="entry name" value="ADH-like_N"/>
</dbReference>
<reference evidence="8" key="1">
    <citation type="submission" date="2022-11" db="EMBL/GenBank/DDBJ databases">
        <authorList>
            <person name="Petersen C."/>
        </authorList>
    </citation>
    <scope>NUCLEOTIDE SEQUENCE</scope>
    <source>
        <strain evidence="8">IBT 23319</strain>
    </source>
</reference>
<dbReference type="Proteomes" id="UP001147733">
    <property type="component" value="Unassembled WGS sequence"/>
</dbReference>
<dbReference type="CDD" id="cd08282">
    <property type="entry name" value="PFDH_like"/>
    <property type="match status" value="1"/>
</dbReference>
<dbReference type="InterPro" id="IPR036291">
    <property type="entry name" value="NAD(P)-bd_dom_sf"/>
</dbReference>